<feature type="transmembrane region" description="Helical" evidence="6">
    <location>
        <begin position="138"/>
        <end position="156"/>
    </location>
</feature>
<gene>
    <name evidence="7" type="ORF">HMPREF0444_0921</name>
</gene>
<keyword evidence="2" id="KW-1003">Cell membrane</keyword>
<protein>
    <submittedName>
        <fullName evidence="7">Cobalt transport protein</fullName>
    </submittedName>
</protein>
<keyword evidence="4 6" id="KW-1133">Transmembrane helix</keyword>
<dbReference type="HOGENOM" id="CLU_056469_3_0_9"/>
<dbReference type="Proteomes" id="UP000005926">
    <property type="component" value="Unassembled WGS sequence"/>
</dbReference>
<feature type="transmembrane region" description="Helical" evidence="6">
    <location>
        <begin position="105"/>
        <end position="126"/>
    </location>
</feature>
<evidence type="ECO:0000256" key="1">
    <source>
        <dbReference type="ARBA" id="ARBA00004141"/>
    </source>
</evidence>
<accession>C8NG76</accession>
<dbReference type="GO" id="GO:0005886">
    <property type="term" value="C:plasma membrane"/>
    <property type="evidence" value="ECO:0007669"/>
    <property type="project" value="UniProtKB-ARBA"/>
</dbReference>
<evidence type="ECO:0000313" key="8">
    <source>
        <dbReference type="Proteomes" id="UP000005926"/>
    </source>
</evidence>
<evidence type="ECO:0000256" key="5">
    <source>
        <dbReference type="ARBA" id="ARBA00023136"/>
    </source>
</evidence>
<evidence type="ECO:0000313" key="7">
    <source>
        <dbReference type="EMBL" id="EEW37562.1"/>
    </source>
</evidence>
<dbReference type="AlphaFoldDB" id="C8NG76"/>
<keyword evidence="8" id="KW-1185">Reference proteome</keyword>
<sequence>MEQKYLMRKLPDWLKTEEALAASSKSHQYLQMNINSLRRLLGKMKQTTPAFKAKSSSSMRLVYFVCLAILITLSHSTIQLWILVIFLLAHIAFLPGEALFRLWKVLTRVLIFTVIVLLPSMLLRGFQNSGIFLGRTGILVLNLALFLATTTSIQLVDALRQLHFPKTMIQTIELAMKYTYILGKHLQQQIECVQLRTIGQKVNLGLFGSILGLLYLSSKNHTKEVYEAMTLRGYGMDVKNKVPFHWKKEDVLLLLELIVLVVVTTVLR</sequence>
<dbReference type="PANTHER" id="PTHR34857">
    <property type="entry name" value="SLL0384 PROTEIN"/>
    <property type="match status" value="1"/>
</dbReference>
<dbReference type="Pfam" id="PF02361">
    <property type="entry name" value="CbiQ"/>
    <property type="match status" value="1"/>
</dbReference>
<keyword evidence="3 6" id="KW-0812">Transmembrane</keyword>
<dbReference type="STRING" id="638301.HMPREF0444_0921"/>
<evidence type="ECO:0000256" key="3">
    <source>
        <dbReference type="ARBA" id="ARBA00022692"/>
    </source>
</evidence>
<dbReference type="eggNOG" id="COG0619">
    <property type="taxonomic scope" value="Bacteria"/>
</dbReference>
<keyword evidence="5 6" id="KW-0472">Membrane</keyword>
<organism evidence="7 8">
    <name type="scientific">Granulicatella adiacens ATCC 49175</name>
    <dbReference type="NCBI Taxonomy" id="638301"/>
    <lineage>
        <taxon>Bacteria</taxon>
        <taxon>Bacillati</taxon>
        <taxon>Bacillota</taxon>
        <taxon>Bacilli</taxon>
        <taxon>Lactobacillales</taxon>
        <taxon>Carnobacteriaceae</taxon>
        <taxon>Granulicatella</taxon>
    </lineage>
</organism>
<feature type="transmembrane region" description="Helical" evidence="6">
    <location>
        <begin position="61"/>
        <end position="93"/>
    </location>
</feature>
<dbReference type="CDD" id="cd16914">
    <property type="entry name" value="EcfT"/>
    <property type="match status" value="1"/>
</dbReference>
<proteinExistence type="predicted"/>
<dbReference type="InterPro" id="IPR051611">
    <property type="entry name" value="ECF_transporter_component"/>
</dbReference>
<reference evidence="7 8" key="1">
    <citation type="submission" date="2009-08" db="EMBL/GenBank/DDBJ databases">
        <authorList>
            <person name="Muzny D."/>
            <person name="Qin X."/>
            <person name="Deng J."/>
            <person name="Jiang H."/>
            <person name="Liu Y."/>
            <person name="Qu J."/>
            <person name="Song X.-Z."/>
            <person name="Zhang L."/>
            <person name="Thornton R."/>
            <person name="Coyle M."/>
            <person name="Francisco L."/>
            <person name="Jackson L."/>
            <person name="Javaid M."/>
            <person name="Korchina V."/>
            <person name="Kovar C."/>
            <person name="Mata R."/>
            <person name="Mathew T."/>
            <person name="Ngo R."/>
            <person name="Nguyen L."/>
            <person name="Nguyen N."/>
            <person name="Okwuonu G."/>
            <person name="Ongeri F."/>
            <person name="Pham C."/>
            <person name="Simmons D."/>
            <person name="Wilczek-Boney K."/>
            <person name="Hale W."/>
            <person name="Jakkamsetti A."/>
            <person name="Pham P."/>
            <person name="Ruth R."/>
            <person name="San Lucas F."/>
            <person name="Warren J."/>
            <person name="Zhang J."/>
            <person name="Zhao Z."/>
            <person name="Zhou C."/>
            <person name="Zhu D."/>
            <person name="Lee S."/>
            <person name="Bess C."/>
            <person name="Blankenburg K."/>
            <person name="Forbes L."/>
            <person name="Fu Q."/>
            <person name="Gubbala S."/>
            <person name="Hirani K."/>
            <person name="Jayaseelan J.C."/>
            <person name="Lara F."/>
            <person name="Munidasa M."/>
            <person name="Palculict T."/>
            <person name="Patil S."/>
            <person name="Pu L.-L."/>
            <person name="Saada N."/>
            <person name="Tang L."/>
            <person name="Weissenberger G."/>
            <person name="Zhu Y."/>
            <person name="Hemphill L."/>
            <person name="Shang Y."/>
            <person name="Youmans B."/>
            <person name="Ayvaz T."/>
            <person name="Ross M."/>
            <person name="Santibanez J."/>
            <person name="Aqrawi P."/>
            <person name="Gross S."/>
            <person name="Joshi V."/>
            <person name="Fowler G."/>
            <person name="Nazareth L."/>
            <person name="Reid J."/>
            <person name="Worley K."/>
            <person name="Petrosino J."/>
            <person name="Highlander S."/>
            <person name="Gibbs R."/>
        </authorList>
    </citation>
    <scope>NUCLEOTIDE SEQUENCE [LARGE SCALE GENOMIC DNA]</scope>
    <source>
        <strain evidence="7 8">ATCC 49175</strain>
    </source>
</reference>
<dbReference type="EMBL" id="ACKZ01000016">
    <property type="protein sequence ID" value="EEW37562.1"/>
    <property type="molecule type" value="Genomic_DNA"/>
</dbReference>
<dbReference type="PANTHER" id="PTHR34857:SF2">
    <property type="entry name" value="SLL0384 PROTEIN"/>
    <property type="match status" value="1"/>
</dbReference>
<evidence type="ECO:0000256" key="2">
    <source>
        <dbReference type="ARBA" id="ARBA00022475"/>
    </source>
</evidence>
<dbReference type="InterPro" id="IPR003339">
    <property type="entry name" value="ABC/ECF_trnsptr_transmembrane"/>
</dbReference>
<name>C8NG76_9LACT</name>
<comment type="subcellular location">
    <subcellularLocation>
        <location evidence="1">Membrane</location>
        <topology evidence="1">Multi-pass membrane protein</topology>
    </subcellularLocation>
</comment>
<comment type="caution">
    <text evidence="7">The sequence shown here is derived from an EMBL/GenBank/DDBJ whole genome shotgun (WGS) entry which is preliminary data.</text>
</comment>
<evidence type="ECO:0000256" key="4">
    <source>
        <dbReference type="ARBA" id="ARBA00022989"/>
    </source>
</evidence>
<evidence type="ECO:0000256" key="6">
    <source>
        <dbReference type="SAM" id="Phobius"/>
    </source>
</evidence>